<accession>A0AAW4X1X0</accession>
<dbReference type="RefSeq" id="WP_229346460.1">
    <property type="nucleotide sequence ID" value="NZ_JAJFAT010000016.1"/>
</dbReference>
<dbReference type="AlphaFoldDB" id="A0AAW4X1X0"/>
<keyword evidence="2" id="KW-1185">Reference proteome</keyword>
<name>A0AAW4X1X0_9FIRM</name>
<dbReference type="Pfam" id="PF08282">
    <property type="entry name" value="Hydrolase_3"/>
    <property type="match status" value="1"/>
</dbReference>
<dbReference type="SUPFAM" id="SSF56784">
    <property type="entry name" value="HAD-like"/>
    <property type="match status" value="1"/>
</dbReference>
<keyword evidence="1" id="KW-0378">Hydrolase</keyword>
<dbReference type="InterPro" id="IPR023214">
    <property type="entry name" value="HAD_sf"/>
</dbReference>
<sequence>MKNFKKMILIDLDGTLLNSRSTISKKNQAMLRKLIELNYAVFIATGRNYKEALELTSNIEGLAYITTNGSYIVDFEGNVIFNNSIDQSLLAPLIKNLEKYNGLSYYLSSADKIFAKNKYKILKNLLLIDGIKELFSVDSIFRLINNYKLFSISVKKDMEKFVGQKELIIQKLYVMGNENKLKKAYSELSDKFKGKVKITTSGNFNLEINAAATSKGTALKFLSQRFKTSLENTIAFGDGNNDLELLELAGTSVAMANTNSNDLKARADLIAPNNNEDGVAKVLCRLFSEELP</sequence>
<dbReference type="SFLD" id="SFLDG01144">
    <property type="entry name" value="C2.B.4:_PGP_Like"/>
    <property type="match status" value="1"/>
</dbReference>
<comment type="caution">
    <text evidence="1">The sequence shown here is derived from an EMBL/GenBank/DDBJ whole genome shotgun (WGS) entry which is preliminary data.</text>
</comment>
<dbReference type="NCBIfam" id="TIGR01484">
    <property type="entry name" value="HAD-SF-IIB"/>
    <property type="match status" value="1"/>
</dbReference>
<evidence type="ECO:0000313" key="2">
    <source>
        <dbReference type="Proteomes" id="UP001199296"/>
    </source>
</evidence>
<dbReference type="Gene3D" id="3.40.50.1000">
    <property type="entry name" value="HAD superfamily/HAD-like"/>
    <property type="match status" value="1"/>
</dbReference>
<dbReference type="PANTHER" id="PTHR10000">
    <property type="entry name" value="PHOSPHOSERINE PHOSPHATASE"/>
    <property type="match status" value="1"/>
</dbReference>
<organism evidence="1 2">
    <name type="scientific">Halanaerobium polyolivorans</name>
    <dbReference type="NCBI Taxonomy" id="2886943"/>
    <lineage>
        <taxon>Bacteria</taxon>
        <taxon>Bacillati</taxon>
        <taxon>Bacillota</taxon>
        <taxon>Clostridia</taxon>
        <taxon>Halanaerobiales</taxon>
        <taxon>Halanaerobiaceae</taxon>
        <taxon>Halanaerobium</taxon>
    </lineage>
</organism>
<dbReference type="Gene3D" id="3.30.1240.10">
    <property type="match status" value="1"/>
</dbReference>
<evidence type="ECO:0000313" key="1">
    <source>
        <dbReference type="EMBL" id="MCC3145760.1"/>
    </source>
</evidence>
<dbReference type="Proteomes" id="UP001199296">
    <property type="component" value="Unassembled WGS sequence"/>
</dbReference>
<dbReference type="NCBIfam" id="TIGR00099">
    <property type="entry name" value="Cof-subfamily"/>
    <property type="match status" value="1"/>
</dbReference>
<dbReference type="PANTHER" id="PTHR10000:SF8">
    <property type="entry name" value="HAD SUPERFAMILY HYDROLASE-LIKE, TYPE 3"/>
    <property type="match status" value="1"/>
</dbReference>
<dbReference type="GO" id="GO:0016791">
    <property type="term" value="F:phosphatase activity"/>
    <property type="evidence" value="ECO:0007669"/>
    <property type="project" value="UniProtKB-ARBA"/>
</dbReference>
<dbReference type="GO" id="GO:0005829">
    <property type="term" value="C:cytosol"/>
    <property type="evidence" value="ECO:0007669"/>
    <property type="project" value="TreeGrafter"/>
</dbReference>
<proteinExistence type="predicted"/>
<protein>
    <submittedName>
        <fullName evidence="1">HAD family hydrolase</fullName>
    </submittedName>
</protein>
<dbReference type="SFLD" id="SFLDG01140">
    <property type="entry name" value="C2.B:_Phosphomannomutase_and_P"/>
    <property type="match status" value="1"/>
</dbReference>
<dbReference type="InterPro" id="IPR036412">
    <property type="entry name" value="HAD-like_sf"/>
</dbReference>
<dbReference type="GO" id="GO:0000287">
    <property type="term" value="F:magnesium ion binding"/>
    <property type="evidence" value="ECO:0007669"/>
    <property type="project" value="TreeGrafter"/>
</dbReference>
<dbReference type="InterPro" id="IPR006379">
    <property type="entry name" value="HAD-SF_hydro_IIB"/>
</dbReference>
<gene>
    <name evidence="1" type="ORF">LJ207_10535</name>
</gene>
<dbReference type="EMBL" id="JAJFAT010000016">
    <property type="protein sequence ID" value="MCC3145760.1"/>
    <property type="molecule type" value="Genomic_DNA"/>
</dbReference>
<dbReference type="InterPro" id="IPR000150">
    <property type="entry name" value="Cof"/>
</dbReference>
<reference evidence="1 2" key="1">
    <citation type="submission" date="2021-10" db="EMBL/GenBank/DDBJ databases">
        <authorList>
            <person name="Grouzdev D.S."/>
            <person name="Pantiukh K.S."/>
            <person name="Krutkina M.S."/>
        </authorList>
    </citation>
    <scope>NUCLEOTIDE SEQUENCE [LARGE SCALE GENOMIC DNA]</scope>
    <source>
        <strain evidence="1 2">Z-7514</strain>
    </source>
</reference>
<dbReference type="SFLD" id="SFLDS00003">
    <property type="entry name" value="Haloacid_Dehalogenase"/>
    <property type="match status" value="1"/>
</dbReference>